<evidence type="ECO:0000313" key="11">
    <source>
        <dbReference type="Proteomes" id="UP000433788"/>
    </source>
</evidence>
<dbReference type="RefSeq" id="WP_153719775.1">
    <property type="nucleotide sequence ID" value="NZ_WJPP01000004.1"/>
</dbReference>
<dbReference type="Proteomes" id="UP000433788">
    <property type="component" value="Unassembled WGS sequence"/>
</dbReference>
<feature type="transmembrane region" description="Helical" evidence="8">
    <location>
        <begin position="42"/>
        <end position="60"/>
    </location>
</feature>
<feature type="transmembrane region" description="Helical" evidence="8">
    <location>
        <begin position="297"/>
        <end position="318"/>
    </location>
</feature>
<evidence type="ECO:0000256" key="6">
    <source>
        <dbReference type="ARBA" id="ARBA00022989"/>
    </source>
</evidence>
<feature type="transmembrane region" description="Helical" evidence="8">
    <location>
        <begin position="12"/>
        <end position="30"/>
    </location>
</feature>
<protein>
    <submittedName>
        <fullName evidence="10">MFS transporter</fullName>
    </submittedName>
</protein>
<keyword evidence="11" id="KW-1185">Reference proteome</keyword>
<dbReference type="InterPro" id="IPR026032">
    <property type="entry name" value="HcaT-like"/>
</dbReference>
<feature type="domain" description="Major facilitator superfamily (MFS) profile" evidence="9">
    <location>
        <begin position="201"/>
        <end position="390"/>
    </location>
</feature>
<feature type="transmembrane region" description="Helical" evidence="8">
    <location>
        <begin position="72"/>
        <end position="88"/>
    </location>
</feature>
<keyword evidence="6 8" id="KW-1133">Transmembrane helix</keyword>
<dbReference type="AlphaFoldDB" id="A0A6N7QQC9"/>
<keyword evidence="3" id="KW-1003">Cell membrane</keyword>
<dbReference type="GO" id="GO:0015528">
    <property type="term" value="F:lactose:proton symporter activity"/>
    <property type="evidence" value="ECO:0007669"/>
    <property type="project" value="TreeGrafter"/>
</dbReference>
<organism evidence="10 11">
    <name type="scientific">Spiribacter salilacus</name>
    <dbReference type="NCBI Taxonomy" id="2664894"/>
    <lineage>
        <taxon>Bacteria</taxon>
        <taxon>Pseudomonadati</taxon>
        <taxon>Pseudomonadota</taxon>
        <taxon>Gammaproteobacteria</taxon>
        <taxon>Chromatiales</taxon>
        <taxon>Ectothiorhodospiraceae</taxon>
        <taxon>Spiribacter</taxon>
    </lineage>
</organism>
<evidence type="ECO:0000256" key="3">
    <source>
        <dbReference type="ARBA" id="ARBA00022475"/>
    </source>
</evidence>
<comment type="caution">
    <text evidence="10">The sequence shown here is derived from an EMBL/GenBank/DDBJ whole genome shotgun (WGS) entry which is preliminary data.</text>
</comment>
<name>A0A6N7QQC9_9GAMM</name>
<dbReference type="EMBL" id="WJPP01000004">
    <property type="protein sequence ID" value="MRH78745.1"/>
    <property type="molecule type" value="Genomic_DNA"/>
</dbReference>
<feature type="transmembrane region" description="Helical" evidence="8">
    <location>
        <begin position="356"/>
        <end position="377"/>
    </location>
</feature>
<keyword evidence="5 8" id="KW-0812">Transmembrane</keyword>
<evidence type="ECO:0000256" key="5">
    <source>
        <dbReference type="ARBA" id="ARBA00022692"/>
    </source>
</evidence>
<feature type="transmembrane region" description="Helical" evidence="8">
    <location>
        <begin position="267"/>
        <end position="285"/>
    </location>
</feature>
<dbReference type="PROSITE" id="PS50850">
    <property type="entry name" value="MFS"/>
    <property type="match status" value="1"/>
</dbReference>
<feature type="transmembrane region" description="Helical" evidence="8">
    <location>
        <begin position="94"/>
        <end position="112"/>
    </location>
</feature>
<evidence type="ECO:0000259" key="9">
    <source>
        <dbReference type="PROSITE" id="PS50850"/>
    </source>
</evidence>
<dbReference type="Gene3D" id="1.20.1250.20">
    <property type="entry name" value="MFS general substrate transporter like domains"/>
    <property type="match status" value="2"/>
</dbReference>
<evidence type="ECO:0000256" key="7">
    <source>
        <dbReference type="ARBA" id="ARBA00023136"/>
    </source>
</evidence>
<evidence type="ECO:0000256" key="4">
    <source>
        <dbReference type="ARBA" id="ARBA00022519"/>
    </source>
</evidence>
<evidence type="ECO:0000256" key="1">
    <source>
        <dbReference type="ARBA" id="ARBA00004429"/>
    </source>
</evidence>
<dbReference type="SUPFAM" id="SSF103473">
    <property type="entry name" value="MFS general substrate transporter"/>
    <property type="match status" value="1"/>
</dbReference>
<dbReference type="InterPro" id="IPR036259">
    <property type="entry name" value="MFS_trans_sf"/>
</dbReference>
<reference evidence="10 11" key="1">
    <citation type="submission" date="2019-11" db="EMBL/GenBank/DDBJ databases">
        <authorList>
            <person name="Zhang X.Y."/>
        </authorList>
    </citation>
    <scope>NUCLEOTIDE SEQUENCE [LARGE SCALE GENOMIC DNA]</scope>
    <source>
        <strain evidence="10 11">C176</strain>
    </source>
</reference>
<feature type="transmembrane region" description="Helical" evidence="8">
    <location>
        <begin position="133"/>
        <end position="153"/>
    </location>
</feature>
<evidence type="ECO:0000256" key="2">
    <source>
        <dbReference type="ARBA" id="ARBA00022448"/>
    </source>
</evidence>
<feature type="transmembrane region" description="Helical" evidence="8">
    <location>
        <begin position="330"/>
        <end position="350"/>
    </location>
</feature>
<dbReference type="GO" id="GO:0005886">
    <property type="term" value="C:plasma membrane"/>
    <property type="evidence" value="ECO:0007669"/>
    <property type="project" value="UniProtKB-SubCell"/>
</dbReference>
<evidence type="ECO:0000256" key="8">
    <source>
        <dbReference type="SAM" id="Phobius"/>
    </source>
</evidence>
<feature type="transmembrane region" description="Helical" evidence="8">
    <location>
        <begin position="234"/>
        <end position="255"/>
    </location>
</feature>
<feature type="transmembrane region" description="Helical" evidence="8">
    <location>
        <begin position="159"/>
        <end position="179"/>
    </location>
</feature>
<gene>
    <name evidence="10" type="ORF">GH984_08505</name>
</gene>
<dbReference type="PIRSF" id="PIRSF004925">
    <property type="entry name" value="HcaT"/>
    <property type="match status" value="1"/>
</dbReference>
<feature type="transmembrane region" description="Helical" evidence="8">
    <location>
        <begin position="191"/>
        <end position="214"/>
    </location>
</feature>
<dbReference type="InterPro" id="IPR024989">
    <property type="entry name" value="MFS_assoc_dom"/>
</dbReference>
<dbReference type="PANTHER" id="PTHR23522:SF10">
    <property type="entry name" value="3-PHENYLPROPIONIC ACID TRANSPORTER-RELATED"/>
    <property type="match status" value="1"/>
</dbReference>
<accession>A0A6N7QQC9</accession>
<proteinExistence type="predicted"/>
<dbReference type="Pfam" id="PF12832">
    <property type="entry name" value="MFS_1_like"/>
    <property type="match status" value="1"/>
</dbReference>
<keyword evidence="4" id="KW-0997">Cell inner membrane</keyword>
<sequence>MSVRLPYGRISAFYFAFFAVLGVLSPYWGPYLKGRGFEAAEIGTLIALLHVTKIIAPNLWGWLADTSGRRMAIIRLSCIAALFGFSGVLVPGGFWWMAAVMVAFSFFWNAALPQFEANTFNHLGEHTHQYARIRLWGTVGFMVAVLAVGEGIDQYGIDILPSVLLGLFLLLALISLLVPQASEQQTKTHSGAFKAVFLQPAVIGLLVACFLMQVSHGPFYAFYSIFLQDYGYSSTAIGALWAVALIAEIGVFFLMPRWLPHLSPQRVLMLVMGLAAVRWLLVAFFPASIPLQVLAQLMHAGTYGAYHAVAISLVNRYFEGGLQGRGQALYSSMTFGAGIAVGSFVGGQLWEAVGGVWTFALSAGVAFVAMLIVQWALSAYNHRQYDRRVS</sequence>
<evidence type="ECO:0000313" key="10">
    <source>
        <dbReference type="EMBL" id="MRH78745.1"/>
    </source>
</evidence>
<keyword evidence="2" id="KW-0813">Transport</keyword>
<dbReference type="InterPro" id="IPR020846">
    <property type="entry name" value="MFS_dom"/>
</dbReference>
<dbReference type="NCBIfam" id="NF037955">
    <property type="entry name" value="mfs"/>
    <property type="match status" value="1"/>
</dbReference>
<dbReference type="PANTHER" id="PTHR23522">
    <property type="entry name" value="BLL5896 PROTEIN"/>
    <property type="match status" value="1"/>
</dbReference>
<comment type="subcellular location">
    <subcellularLocation>
        <location evidence="1">Cell inner membrane</location>
        <topology evidence="1">Multi-pass membrane protein</topology>
    </subcellularLocation>
</comment>
<keyword evidence="7 8" id="KW-0472">Membrane</keyword>
<dbReference type="CDD" id="cd17335">
    <property type="entry name" value="MFS_MFSD6"/>
    <property type="match status" value="1"/>
</dbReference>
<dbReference type="GO" id="GO:0030395">
    <property type="term" value="F:lactose binding"/>
    <property type="evidence" value="ECO:0007669"/>
    <property type="project" value="TreeGrafter"/>
</dbReference>